<keyword evidence="3" id="KW-1185">Reference proteome</keyword>
<dbReference type="Proteomes" id="UP000003980">
    <property type="component" value="Unassembled WGS sequence"/>
</dbReference>
<feature type="domain" description="Helix-turn-helix" evidence="1">
    <location>
        <begin position="38"/>
        <end position="82"/>
    </location>
</feature>
<evidence type="ECO:0000313" key="2">
    <source>
        <dbReference type="EMBL" id="EHP68518.1"/>
    </source>
</evidence>
<protein>
    <submittedName>
        <fullName evidence="2">Transcriptional regulator with sigma factor-related N-terminal domain</fullName>
    </submittedName>
</protein>
<dbReference type="SUPFAM" id="SSF46689">
    <property type="entry name" value="Homeodomain-like"/>
    <property type="match status" value="2"/>
</dbReference>
<evidence type="ECO:0000313" key="3">
    <source>
        <dbReference type="Proteomes" id="UP000003980"/>
    </source>
</evidence>
<sequence length="174" mass="20379">MTYALSLKVQVERGYKENKKGFGKKYKKYGEEIQCMQDELNEKAKKMYESGMSIREIAKQLNLSYSKTRRILKDSGVEFRGKTPQAVVEKVIEMGKQGYSANKISKMLELNSNTVLRILKKHKLVKTKRRMTQDKIEKIKEMYINGYSIYRIAKELSISTNLVVYYLKKLNLKN</sequence>
<dbReference type="InterPro" id="IPR045745">
    <property type="entry name" value="HTH_58_Actinobacteria-type"/>
</dbReference>
<name>H2C8P2_9CREN</name>
<dbReference type="NCBIfam" id="NF040595">
    <property type="entry name" value="HTH_Cbp1"/>
    <property type="match status" value="1"/>
</dbReference>
<dbReference type="HOGENOM" id="CLU_131316_0_0_2"/>
<dbReference type="Pfam" id="PF19575">
    <property type="entry name" value="HTH_58"/>
    <property type="match status" value="1"/>
</dbReference>
<gene>
    <name evidence="2" type="ORF">MetMK1DRAFT_00029570</name>
</gene>
<evidence type="ECO:0000259" key="1">
    <source>
        <dbReference type="Pfam" id="PF19575"/>
    </source>
</evidence>
<dbReference type="EMBL" id="JH597770">
    <property type="protein sequence ID" value="EHP68518.1"/>
    <property type="molecule type" value="Genomic_DNA"/>
</dbReference>
<accession>H2C8P2</accession>
<organism evidence="2 3">
    <name type="scientific">Metallosphaera yellowstonensis MK1</name>
    <dbReference type="NCBI Taxonomy" id="671065"/>
    <lineage>
        <taxon>Archaea</taxon>
        <taxon>Thermoproteota</taxon>
        <taxon>Thermoprotei</taxon>
        <taxon>Sulfolobales</taxon>
        <taxon>Sulfolobaceae</taxon>
        <taxon>Metallosphaera</taxon>
    </lineage>
</organism>
<reference evidence="2 3" key="1">
    <citation type="submission" date="2012-01" db="EMBL/GenBank/DDBJ databases">
        <title>Improved High-Quality Draft sequence of Metallosphaera yellowstonensis MK1.</title>
        <authorList>
            <consortium name="US DOE Joint Genome Institute"/>
            <person name="Lucas S."/>
            <person name="Han J."/>
            <person name="Cheng J.-F."/>
            <person name="Goodwin L."/>
            <person name="Pitluck S."/>
            <person name="Peters L."/>
            <person name="Teshima H."/>
            <person name="Detter J.C."/>
            <person name="Han C."/>
            <person name="Tapia R."/>
            <person name="Land M."/>
            <person name="Hauser L."/>
            <person name="Kyrpides N."/>
            <person name="Kozubal M."/>
            <person name="Macur R.E."/>
            <person name="Jay Z."/>
            <person name="Inskeep W."/>
            <person name="Woyke T."/>
        </authorList>
    </citation>
    <scope>NUCLEOTIDE SEQUENCE [LARGE SCALE GENOMIC DNA]</scope>
    <source>
        <strain evidence="2 3">MK1</strain>
    </source>
</reference>
<dbReference type="Gene3D" id="1.10.10.60">
    <property type="entry name" value="Homeodomain-like"/>
    <property type="match status" value="3"/>
</dbReference>
<dbReference type="AlphaFoldDB" id="H2C8P2"/>
<proteinExistence type="predicted"/>
<dbReference type="eggNOG" id="arCOG03358">
    <property type="taxonomic scope" value="Archaea"/>
</dbReference>
<dbReference type="InterPro" id="IPR009057">
    <property type="entry name" value="Homeodomain-like_sf"/>
</dbReference>